<protein>
    <submittedName>
        <fullName evidence="5">Pentatricopeptide repeat-containing protein, mitochondrial</fullName>
    </submittedName>
</protein>
<dbReference type="FunFam" id="1.25.40.10:FF:000348">
    <property type="entry name" value="Pentatricopeptide repeat-containing protein chloroplastic"/>
    <property type="match status" value="1"/>
</dbReference>
<feature type="repeat" description="PPR" evidence="3">
    <location>
        <begin position="299"/>
        <end position="333"/>
    </location>
</feature>
<feature type="repeat" description="PPR" evidence="3">
    <location>
        <begin position="677"/>
        <end position="711"/>
    </location>
</feature>
<feature type="repeat" description="PPR" evidence="3">
    <location>
        <begin position="842"/>
        <end position="876"/>
    </location>
</feature>
<accession>A0A199W6T1</accession>
<dbReference type="NCBIfam" id="TIGR00756">
    <property type="entry name" value="PPR"/>
    <property type="match status" value="8"/>
</dbReference>
<dbReference type="GO" id="GO:0009451">
    <property type="term" value="P:RNA modification"/>
    <property type="evidence" value="ECO:0007669"/>
    <property type="project" value="InterPro"/>
</dbReference>
<dbReference type="InterPro" id="IPR046848">
    <property type="entry name" value="E_motif"/>
</dbReference>
<name>A0A199W6T1_ANACO</name>
<dbReference type="InterPro" id="IPR046960">
    <property type="entry name" value="PPR_At4g14850-like_plant"/>
</dbReference>
<dbReference type="GO" id="GO:0003723">
    <property type="term" value="F:RNA binding"/>
    <property type="evidence" value="ECO:0007669"/>
    <property type="project" value="InterPro"/>
</dbReference>
<keyword evidence="2" id="KW-0809">Transit peptide</keyword>
<evidence type="ECO:0000313" key="5">
    <source>
        <dbReference type="EMBL" id="OAY85024.1"/>
    </source>
</evidence>
<reference evidence="5 6" key="1">
    <citation type="journal article" date="2016" name="DNA Res.">
        <title>The draft genome of MD-2 pineapple using hybrid error correction of long reads.</title>
        <authorList>
            <person name="Redwan R.M."/>
            <person name="Saidin A."/>
            <person name="Kumar S.V."/>
        </authorList>
    </citation>
    <scope>NUCLEOTIDE SEQUENCE [LARGE SCALE GENOMIC DNA]</scope>
    <source>
        <strain evidence="6">cv. MD2</strain>
        <tissue evidence="5">Leaf</tissue>
    </source>
</reference>
<feature type="compositionally biased region" description="Low complexity" evidence="4">
    <location>
        <begin position="30"/>
        <end position="40"/>
    </location>
</feature>
<evidence type="ECO:0000313" key="6">
    <source>
        <dbReference type="Proteomes" id="UP000092600"/>
    </source>
</evidence>
<dbReference type="AlphaFoldDB" id="A0A199W6T1"/>
<organism evidence="5 6">
    <name type="scientific">Ananas comosus</name>
    <name type="common">Pineapple</name>
    <name type="synonym">Ananas ananas</name>
    <dbReference type="NCBI Taxonomy" id="4615"/>
    <lineage>
        <taxon>Eukaryota</taxon>
        <taxon>Viridiplantae</taxon>
        <taxon>Streptophyta</taxon>
        <taxon>Embryophyta</taxon>
        <taxon>Tracheophyta</taxon>
        <taxon>Spermatophyta</taxon>
        <taxon>Magnoliopsida</taxon>
        <taxon>Liliopsida</taxon>
        <taxon>Poales</taxon>
        <taxon>Bromeliaceae</taxon>
        <taxon>Bromelioideae</taxon>
        <taxon>Ananas</taxon>
    </lineage>
</organism>
<dbReference type="EMBL" id="LSRQ01000144">
    <property type="protein sequence ID" value="OAY85024.1"/>
    <property type="molecule type" value="Genomic_DNA"/>
</dbReference>
<feature type="repeat" description="PPR" evidence="3">
    <location>
        <begin position="436"/>
        <end position="470"/>
    </location>
</feature>
<evidence type="ECO:0000256" key="4">
    <source>
        <dbReference type="SAM" id="MobiDB-lite"/>
    </source>
</evidence>
<sequence>MWRRSFIRWIISLPSPSSFPKISLRPPPQSNLKSLTTSNSLSPNPKIASFCSSPTVRNPIHGGVAEEGPEDDDDDEFAEGTKPLGPEILRDLDAIVSSLRGLSSDAAAAKRRLEECGVAAAPSPELVAAALARLRHDWAAAFTFFLWAGARGPAYAHPARAYHAMIAILGKARRFDTAWSLVHEMRRGGGGGVTRRTILILIRRYAAARDVAGAVGAFHALRRFGLAPTAEDFHGLLGALARYKSVADAEHLLLSNASTYPLHTKSFNIVLNGYCNILCNLREAKRFWRSMDANGVAKDVVSYACMISCFSKAGNLSDVLKLFDLMKASGIAPDRKAYNAVIYALAKGRCVDEARNLVKVMLENCIAPDAATYNSLIRPLCKMRRIDDARKVFDEMLERGLAPSVRTFHAFFDVARSADEVFDVLSLMKGSRCGAVTDTYIMLIRKLCRWRHYDGVRRLWEEMAESGLGPDRSAYIVLIHGLFLNGKPEEAYRYYEEMNAKGFSPEPKTEEMIGAWLSGKAAAAGQSVVVHRRVVRRLRHHNTAATTLLALQRSQLSAVFRKARTPFHLLSLLLEHHHSKRGSFLRVHSLLLTSSLHRDASGIKLWNALIRHYAHGPFPQEAILLYKQMLGLGSSSNSIPADTFTFCFLLKACANLFESNNGAQFHGVVIKKGFEFHVYVHTSVVGMYVKCGSLADARKAFDEMPERNLVAWNAMITGSAGRGEVGYARLLFERMPKHNVISWTGLIDGYTRAREPEEAIALFRRMMFEGVDPSEITVLAIVPAVSNSGGLLMGGTLHAYCEKRSFCIVDVRVENSLIDMYAKCGSISNALKVFETMLGRRNLVSWTSIISGFAMHGMAKEAVEQFEEMSKASIAPNRVTFLSVLNACSHGGLVDEGLSFFKAMVYEYGIEPEIKHYGCIIDLLGRAGRLREAEEMIGKMPMDVNVVVWRTLLGCCCKHGEVEMGERVMKKIVGLERGYGGDYVVMSNMLNDVGRFNDALRVRRMIDELNVVKVPGITLISGKQ</sequence>
<dbReference type="PANTHER" id="PTHR47926:SF460">
    <property type="entry name" value="OS01G0815900 PROTEIN"/>
    <property type="match status" value="1"/>
</dbReference>
<dbReference type="InterPro" id="IPR011990">
    <property type="entry name" value="TPR-like_helical_dom_sf"/>
</dbReference>
<feature type="repeat" description="PPR" evidence="3">
    <location>
        <begin position="334"/>
        <end position="368"/>
    </location>
</feature>
<feature type="repeat" description="PPR" evidence="3">
    <location>
        <begin position="369"/>
        <end position="403"/>
    </location>
</feature>
<comment type="caution">
    <text evidence="5">The sequence shown here is derived from an EMBL/GenBank/DDBJ whole genome shotgun (WGS) entry which is preliminary data.</text>
</comment>
<dbReference type="PANTHER" id="PTHR47926">
    <property type="entry name" value="PENTATRICOPEPTIDE REPEAT-CONTAINING PROTEIN"/>
    <property type="match status" value="1"/>
</dbReference>
<keyword evidence="1" id="KW-0677">Repeat</keyword>
<feature type="repeat" description="PPR" evidence="3">
    <location>
        <begin position="263"/>
        <end position="298"/>
    </location>
</feature>
<feature type="compositionally biased region" description="Acidic residues" evidence="4">
    <location>
        <begin position="67"/>
        <end position="78"/>
    </location>
</feature>
<evidence type="ECO:0000256" key="3">
    <source>
        <dbReference type="PROSITE-ProRule" id="PRU00708"/>
    </source>
</evidence>
<proteinExistence type="predicted"/>
<evidence type="ECO:0000256" key="2">
    <source>
        <dbReference type="ARBA" id="ARBA00022946"/>
    </source>
</evidence>
<dbReference type="Pfam" id="PF01535">
    <property type="entry name" value="PPR"/>
    <property type="match status" value="9"/>
</dbReference>
<feature type="repeat" description="PPR" evidence="3">
    <location>
        <begin position="739"/>
        <end position="773"/>
    </location>
</feature>
<dbReference type="PROSITE" id="PS51375">
    <property type="entry name" value="PPR"/>
    <property type="match status" value="11"/>
</dbReference>
<feature type="region of interest" description="Disordered" evidence="4">
    <location>
        <begin position="52"/>
        <end position="82"/>
    </location>
</feature>
<feature type="repeat" description="PPR" evidence="3">
    <location>
        <begin position="877"/>
        <end position="912"/>
    </location>
</feature>
<dbReference type="Gene3D" id="1.25.40.10">
    <property type="entry name" value="Tetratricopeptide repeat domain"/>
    <property type="match status" value="5"/>
</dbReference>
<evidence type="ECO:0000256" key="1">
    <source>
        <dbReference type="ARBA" id="ARBA00022737"/>
    </source>
</evidence>
<dbReference type="Proteomes" id="UP000092600">
    <property type="component" value="Unassembled WGS sequence"/>
</dbReference>
<feature type="region of interest" description="Disordered" evidence="4">
    <location>
        <begin position="20"/>
        <end position="40"/>
    </location>
</feature>
<dbReference type="InterPro" id="IPR002885">
    <property type="entry name" value="PPR_rpt"/>
</dbReference>
<dbReference type="FunFam" id="1.25.40.10:FF:001213">
    <property type="entry name" value="Pentatricopeptide repeat-containing protein, mitochondrial"/>
    <property type="match status" value="1"/>
</dbReference>
<dbReference type="Pfam" id="PF13041">
    <property type="entry name" value="PPR_2"/>
    <property type="match status" value="3"/>
</dbReference>
<feature type="repeat" description="PPR" evidence="3">
    <location>
        <begin position="471"/>
        <end position="505"/>
    </location>
</feature>
<feature type="repeat" description="PPR" evidence="3">
    <location>
        <begin position="810"/>
        <end position="840"/>
    </location>
</feature>
<gene>
    <name evidence="5" type="ORF">ACMD2_08038</name>
</gene>
<dbReference type="Pfam" id="PF20431">
    <property type="entry name" value="E_motif"/>
    <property type="match status" value="1"/>
</dbReference>